<dbReference type="PANTHER" id="PTHR12697">
    <property type="entry name" value="PBS LYASE HEAT-LIKE PROTEIN"/>
    <property type="match status" value="1"/>
</dbReference>
<dbReference type="InterPro" id="IPR011989">
    <property type="entry name" value="ARM-like"/>
</dbReference>
<dbReference type="Gene3D" id="1.25.10.10">
    <property type="entry name" value="Leucine-rich Repeat Variant"/>
    <property type="match status" value="1"/>
</dbReference>
<dbReference type="SUPFAM" id="SSF48371">
    <property type="entry name" value="ARM repeat"/>
    <property type="match status" value="1"/>
</dbReference>
<keyword evidence="4" id="KW-1185">Reference proteome</keyword>
<dbReference type="PANTHER" id="PTHR12697:SF39">
    <property type="entry name" value="SLR1687 PROTEIN"/>
    <property type="match status" value="1"/>
</dbReference>
<dbReference type="Pfam" id="PF13646">
    <property type="entry name" value="HEAT_2"/>
    <property type="match status" value="1"/>
</dbReference>
<name>A0ABX2D4M5_9CYAN</name>
<reference evidence="3 4" key="1">
    <citation type="journal article" date="2020" name="Sci. Rep.">
        <title>A novel cyanobacterial geosmin producer, revising GeoA distribution and dispersion patterns in Bacteria.</title>
        <authorList>
            <person name="Churro C."/>
            <person name="Semedo-Aguiar A.P."/>
            <person name="Silva A.D."/>
            <person name="Pereira-Leal J.B."/>
            <person name="Leite R.B."/>
        </authorList>
    </citation>
    <scope>NUCLEOTIDE SEQUENCE [LARGE SCALE GENOMIC DNA]</scope>
    <source>
        <strain evidence="3 4">IPMA8</strain>
    </source>
</reference>
<dbReference type="SMART" id="SM00567">
    <property type="entry name" value="EZ_HEAT"/>
    <property type="match status" value="6"/>
</dbReference>
<dbReference type="Pfam" id="PF03130">
    <property type="entry name" value="HEAT_PBS"/>
    <property type="match status" value="2"/>
</dbReference>
<dbReference type="Proteomes" id="UP000702425">
    <property type="component" value="Unassembled WGS sequence"/>
</dbReference>
<evidence type="ECO:0000313" key="3">
    <source>
        <dbReference type="EMBL" id="NQE37587.1"/>
    </source>
</evidence>
<protein>
    <recommendedName>
        <fullName evidence="5">Phycocyanin alpha phycocyanobilin lyase</fullName>
    </recommendedName>
</protein>
<accession>A0ABX2D4M5</accession>
<dbReference type="NCBIfam" id="NF045915">
    <property type="entry name" value="PhycobilmeDegNblB"/>
    <property type="match status" value="1"/>
</dbReference>
<dbReference type="InterPro" id="IPR016024">
    <property type="entry name" value="ARM-type_fold"/>
</dbReference>
<dbReference type="InterPro" id="IPR004155">
    <property type="entry name" value="PBS_lyase_HEAT"/>
</dbReference>
<organism evidence="3 4">
    <name type="scientific">Microcoleus asticus IPMA8</name>
    <dbReference type="NCBI Taxonomy" id="2563858"/>
    <lineage>
        <taxon>Bacteria</taxon>
        <taxon>Bacillati</taxon>
        <taxon>Cyanobacteriota</taxon>
        <taxon>Cyanophyceae</taxon>
        <taxon>Oscillatoriophycideae</taxon>
        <taxon>Oscillatoriales</taxon>
        <taxon>Microcoleaceae</taxon>
        <taxon>Microcoleus</taxon>
        <taxon>Microcoleus asticus</taxon>
    </lineage>
</organism>
<evidence type="ECO:0000256" key="1">
    <source>
        <dbReference type="ARBA" id="ARBA00022549"/>
    </source>
</evidence>
<comment type="caution">
    <text evidence="3">The sequence shown here is derived from an EMBL/GenBank/DDBJ whole genome shotgun (WGS) entry which is preliminary data.</text>
</comment>
<keyword evidence="2" id="KW-0605">Phycobilisome</keyword>
<proteinExistence type="predicted"/>
<keyword evidence="1" id="KW-0042">Antenna complex</keyword>
<sequence length="224" mass="24260">MSITPESVEQLLNSEDFGERLRAVNQLRQLDPAIAYKLIQIAIGDKNVRVRYAAVSQISTLGTQNLPNALEVLRNSLNNDPEPDVQAAAADALGALKLTDALEDLQQVYSSTSEWLVQLSIVAALGEMGDPKAFPMLENALTSENELIQTIGISALGELGDKRALPLLLPYASNADWQIRYRVAQALGRLGGTEAEAALEILAKDEVEQVAQEAKVGQENILKL</sequence>
<evidence type="ECO:0000313" key="4">
    <source>
        <dbReference type="Proteomes" id="UP000702425"/>
    </source>
</evidence>
<gene>
    <name evidence="3" type="ORF">E5S67_05361</name>
</gene>
<dbReference type="EMBL" id="SRRZ01000137">
    <property type="protein sequence ID" value="NQE37587.1"/>
    <property type="molecule type" value="Genomic_DNA"/>
</dbReference>
<evidence type="ECO:0008006" key="5">
    <source>
        <dbReference type="Google" id="ProtNLM"/>
    </source>
</evidence>
<evidence type="ECO:0000256" key="2">
    <source>
        <dbReference type="ARBA" id="ARBA00022738"/>
    </source>
</evidence>
<dbReference type="RefSeq" id="WP_172191723.1">
    <property type="nucleotide sequence ID" value="NZ_CAWPPK010000043.1"/>
</dbReference>